<proteinExistence type="predicted"/>
<dbReference type="EMBL" id="SPSB01000001">
    <property type="protein sequence ID" value="TFV97114.1"/>
    <property type="molecule type" value="Genomic_DNA"/>
</dbReference>
<gene>
    <name evidence="1" type="ORF">E4S40_00195</name>
</gene>
<protein>
    <submittedName>
        <fullName evidence="1">Four helix bundle protein</fullName>
    </submittedName>
</protein>
<dbReference type="PIRSF" id="PIRSF035652">
    <property type="entry name" value="CHP02436"/>
    <property type="match status" value="1"/>
</dbReference>
<dbReference type="OrthoDB" id="285993at2"/>
<dbReference type="PANTHER" id="PTHR38471">
    <property type="entry name" value="FOUR HELIX BUNDLE PROTEIN"/>
    <property type="match status" value="1"/>
</dbReference>
<dbReference type="Gene3D" id="1.20.1440.60">
    <property type="entry name" value="23S rRNA-intervening sequence"/>
    <property type="match status" value="1"/>
</dbReference>
<organism evidence="1 2">
    <name type="scientific">Algoriphagus kandeliae</name>
    <dbReference type="NCBI Taxonomy" id="2562278"/>
    <lineage>
        <taxon>Bacteria</taxon>
        <taxon>Pseudomonadati</taxon>
        <taxon>Bacteroidota</taxon>
        <taxon>Cytophagia</taxon>
        <taxon>Cytophagales</taxon>
        <taxon>Cyclobacteriaceae</taxon>
        <taxon>Algoriphagus</taxon>
    </lineage>
</organism>
<dbReference type="AlphaFoldDB" id="A0A4Y9QXD7"/>
<reference evidence="1 2" key="1">
    <citation type="submission" date="2019-03" db="EMBL/GenBank/DDBJ databases">
        <title>Algoriphagus sp. nov, a new strain isolated from root system soil of mangrove plant Kandelia.</title>
        <authorList>
            <person name="Yin Q."/>
            <person name="Wang K."/>
            <person name="Song Z."/>
        </authorList>
    </citation>
    <scope>NUCLEOTIDE SEQUENCE [LARGE SCALE GENOMIC DNA]</scope>
    <source>
        <strain evidence="1 2">XY-J91</strain>
    </source>
</reference>
<dbReference type="Pfam" id="PF05635">
    <property type="entry name" value="23S_rRNA_IVP"/>
    <property type="match status" value="1"/>
</dbReference>
<dbReference type="Proteomes" id="UP000297647">
    <property type="component" value="Unassembled WGS sequence"/>
</dbReference>
<dbReference type="SUPFAM" id="SSF158446">
    <property type="entry name" value="IVS-encoded protein-like"/>
    <property type="match status" value="1"/>
</dbReference>
<name>A0A4Y9QXD7_9BACT</name>
<comment type="caution">
    <text evidence="1">The sequence shown here is derived from an EMBL/GenBank/DDBJ whole genome shotgun (WGS) entry which is preliminary data.</text>
</comment>
<sequence length="118" mass="13689">MRSQIKERTKRFAIDVWYLCSKLPQSREYNNYVNQLIRCSSSVAANYRAVGRAKSKADFINKLKIVEEEADESQFFLELLEEINKNQELSSEIKRLLKESNEIIAIVVSSIKTARVTN</sequence>
<evidence type="ECO:0000313" key="1">
    <source>
        <dbReference type="EMBL" id="TFV97114.1"/>
    </source>
</evidence>
<dbReference type="InterPro" id="IPR036583">
    <property type="entry name" value="23S_rRNA_IVS_sf"/>
</dbReference>
<dbReference type="PANTHER" id="PTHR38471:SF2">
    <property type="entry name" value="FOUR HELIX BUNDLE PROTEIN"/>
    <property type="match status" value="1"/>
</dbReference>
<dbReference type="RefSeq" id="WP_135069092.1">
    <property type="nucleotide sequence ID" value="NZ_SPSB01000001.1"/>
</dbReference>
<dbReference type="InterPro" id="IPR012657">
    <property type="entry name" value="23S_rRNA-intervening_sequence"/>
</dbReference>
<evidence type="ECO:0000313" key="2">
    <source>
        <dbReference type="Proteomes" id="UP000297647"/>
    </source>
</evidence>
<keyword evidence="2" id="KW-1185">Reference proteome</keyword>
<dbReference type="NCBIfam" id="TIGR02436">
    <property type="entry name" value="four helix bundle protein"/>
    <property type="match status" value="1"/>
</dbReference>
<accession>A0A4Y9QXD7</accession>